<keyword evidence="6" id="KW-0539">Nucleus</keyword>
<dbReference type="EMBL" id="LZYO01000092">
    <property type="protein sequence ID" value="ODH36008.1"/>
    <property type="molecule type" value="Genomic_DNA"/>
</dbReference>
<accession>A0A1D2JHR4</accession>
<comment type="function">
    <text evidence="1">Involved in the biogenesis of the 60S ribosomal subunit.</text>
</comment>
<dbReference type="VEuPathDB" id="FungiDB:PABG_00850"/>
<dbReference type="GO" id="GO:0005730">
    <property type="term" value="C:nucleolus"/>
    <property type="evidence" value="ECO:0007669"/>
    <property type="project" value="UniProtKB-SubCell"/>
</dbReference>
<proteinExistence type="inferred from homology"/>
<dbReference type="Proteomes" id="UP000242814">
    <property type="component" value="Unassembled WGS sequence"/>
</dbReference>
<dbReference type="GO" id="GO:1990904">
    <property type="term" value="C:ribonucleoprotein complex"/>
    <property type="evidence" value="ECO:0007669"/>
    <property type="project" value="UniProtKB-KW"/>
</dbReference>
<dbReference type="PANTHER" id="PTHR13243">
    <property type="entry name" value="HSPC111 PROTEIN-RELATED"/>
    <property type="match status" value="1"/>
</dbReference>
<evidence type="ECO:0000256" key="1">
    <source>
        <dbReference type="ARBA" id="ARBA00002889"/>
    </source>
</evidence>
<evidence type="ECO:0000256" key="6">
    <source>
        <dbReference type="ARBA" id="ARBA00023242"/>
    </source>
</evidence>
<evidence type="ECO:0000256" key="2">
    <source>
        <dbReference type="ARBA" id="ARBA00004604"/>
    </source>
</evidence>
<comment type="subcellular location">
    <subcellularLocation>
        <location evidence="2">Nucleus</location>
        <location evidence="2">Nucleolus</location>
    </subcellularLocation>
</comment>
<name>A0A1D2JHR4_PARBR</name>
<evidence type="ECO:0000256" key="4">
    <source>
        <dbReference type="ARBA" id="ARBA00011187"/>
    </source>
</evidence>
<evidence type="ECO:0000256" key="3">
    <source>
        <dbReference type="ARBA" id="ARBA00008479"/>
    </source>
</evidence>
<keyword evidence="7" id="KW-0687">Ribonucleoprotein</keyword>
<dbReference type="Pfam" id="PF09420">
    <property type="entry name" value="Nop16"/>
    <property type="match status" value="1"/>
</dbReference>
<comment type="similarity">
    <text evidence="3">Belongs to the NOP16 family.</text>
</comment>
<evidence type="ECO:0000313" key="8">
    <source>
        <dbReference type="EMBL" id="ODH36008.1"/>
    </source>
</evidence>
<comment type="caution">
    <text evidence="8">The sequence shown here is derived from an EMBL/GenBank/DDBJ whole genome shotgun (WGS) entry which is preliminary data.</text>
</comment>
<organism evidence="8 9">
    <name type="scientific">Paracoccidioides brasiliensis</name>
    <dbReference type="NCBI Taxonomy" id="121759"/>
    <lineage>
        <taxon>Eukaryota</taxon>
        <taxon>Fungi</taxon>
        <taxon>Dikarya</taxon>
        <taxon>Ascomycota</taxon>
        <taxon>Pezizomycotina</taxon>
        <taxon>Eurotiomycetes</taxon>
        <taxon>Eurotiomycetidae</taxon>
        <taxon>Onygenales</taxon>
        <taxon>Ajellomycetaceae</taxon>
        <taxon>Paracoccidioides</taxon>
    </lineage>
</organism>
<dbReference type="AlphaFoldDB" id="A0A1D2JHR4"/>
<sequence>MGRVLQKRKNRSGAPRVKQKANRLKNGNKKINLLGNAIIAQNWDKKLTITQNYRQLGLASKLNATTGGEEKRLDTLVNGQQYADPLHVLSSSTVKKLKPTEARVERDPETGKILRVIYPEDDERVEIAGRKCRKSNPLEDPLNEVGNIDYDDGAMSIPTSMTSSAVVQALERQAVLEEEALKKKQPRQQSKGEEEWLERLVANHGDNIGAMVRDRRLNPMQQTEGDIKRRLRKWKERRRMKMGRA</sequence>
<gene>
    <name evidence="8" type="ORF">ACO22_02841</name>
</gene>
<dbReference type="PANTHER" id="PTHR13243:SF1">
    <property type="entry name" value="NUCLEOLAR PROTEIN 16"/>
    <property type="match status" value="1"/>
</dbReference>
<dbReference type="VEuPathDB" id="FungiDB:PADG_03310"/>
<evidence type="ECO:0000256" key="5">
    <source>
        <dbReference type="ARBA" id="ARBA00015522"/>
    </source>
</evidence>
<dbReference type="OrthoDB" id="285729at2759"/>
<dbReference type="GO" id="GO:0042273">
    <property type="term" value="P:ribosomal large subunit biogenesis"/>
    <property type="evidence" value="ECO:0007669"/>
    <property type="project" value="TreeGrafter"/>
</dbReference>
<comment type="subunit">
    <text evidence="4">Component of the pre-66S ribosomal particle.</text>
</comment>
<protein>
    <recommendedName>
        <fullName evidence="5">Nucleolar protein 16</fullName>
    </recommendedName>
</protein>
<evidence type="ECO:0000313" key="9">
    <source>
        <dbReference type="Proteomes" id="UP000242814"/>
    </source>
</evidence>
<dbReference type="InterPro" id="IPR019002">
    <property type="entry name" value="Ribosome_biogenesis_Nop16"/>
</dbReference>
<evidence type="ECO:0000256" key="7">
    <source>
        <dbReference type="ARBA" id="ARBA00023274"/>
    </source>
</evidence>
<reference evidence="8 9" key="1">
    <citation type="submission" date="2016-06" db="EMBL/GenBank/DDBJ databases">
        <authorList>
            <person name="Kjaerup R.B."/>
            <person name="Dalgaard T.S."/>
            <person name="Juul-Madsen H.R."/>
        </authorList>
    </citation>
    <scope>NUCLEOTIDE SEQUENCE [LARGE SCALE GENOMIC DNA]</scope>
    <source>
        <strain evidence="8 9">Pb300</strain>
    </source>
</reference>